<keyword evidence="10" id="KW-1185">Reference proteome</keyword>
<keyword evidence="2" id="KW-0285">Flavoprotein</keyword>
<feature type="region of interest" description="Disordered" evidence="7">
    <location>
        <begin position="707"/>
        <end position="765"/>
    </location>
</feature>
<keyword evidence="5" id="KW-0521">NADP</keyword>
<evidence type="ECO:0000256" key="5">
    <source>
        <dbReference type="ARBA" id="ARBA00022857"/>
    </source>
</evidence>
<evidence type="ECO:0000256" key="3">
    <source>
        <dbReference type="ARBA" id="ARBA00022729"/>
    </source>
</evidence>
<protein>
    <recommendedName>
        <fullName evidence="11">Amine oxidase domain-containing protein</fullName>
    </recommendedName>
</protein>
<dbReference type="InterPro" id="IPR036188">
    <property type="entry name" value="FAD/NAD-bd_sf"/>
</dbReference>
<keyword evidence="4" id="KW-0274">FAD</keyword>
<gene>
    <name evidence="9" type="ORF">ACHAWO_012850</name>
</gene>
<dbReference type="SUPFAM" id="SSF51905">
    <property type="entry name" value="FAD/NAD(P)-binding domain"/>
    <property type="match status" value="1"/>
</dbReference>
<evidence type="ECO:0000313" key="9">
    <source>
        <dbReference type="EMBL" id="KAL3767460.1"/>
    </source>
</evidence>
<keyword evidence="8" id="KW-1133">Transmembrane helix</keyword>
<evidence type="ECO:0000256" key="7">
    <source>
        <dbReference type="SAM" id="MobiDB-lite"/>
    </source>
</evidence>
<evidence type="ECO:0000256" key="6">
    <source>
        <dbReference type="ARBA" id="ARBA00023027"/>
    </source>
</evidence>
<feature type="compositionally biased region" description="Basic and acidic residues" evidence="7">
    <location>
        <begin position="959"/>
        <end position="968"/>
    </location>
</feature>
<dbReference type="Proteomes" id="UP001530400">
    <property type="component" value="Unassembled WGS sequence"/>
</dbReference>
<evidence type="ECO:0000256" key="2">
    <source>
        <dbReference type="ARBA" id="ARBA00022630"/>
    </source>
</evidence>
<sequence length="983" mass="107271">MRIGKNPKKRRTKSKSAPLPNPHPNLVVGQISANLIDSLYGPLLRQIAEQSIENYADELLTWNELQLNEAIRTKDAMGGEDGVEVQVDIDGTIEDTELNVVNTPKPAPPLFSASADLESLEQLLTDLSTHFTSTYKAHANIQKFERLLDEKYGRLRPFIESHPQVEWAFKKIQRKYAKGEFSPIGKRPIGLSSAIMMLFMLRQRVELSVLILIGLFTIVGLQPWALVFIVTVGRYSVEKRRKKRLNGMAKKVKVVESYYATDKEESEESEKERKYQFLKRAVGTKFNAADLTLRDEKFDVICLGAGVEALYAAALLARAGKNVCVLCPNEDASGCVSITKCSKGMWGAEVPFDIHSHSAAYISKQQSLLAPALCTSTDAQGGIRFARVGSEADGYAHSILSVPGLGTNSSKYEDIEPVVLNSRGASEIAQFCYNVLGDGYPTIDEGGNDDGNSVSLSYLKACSQINAGAGDYYLSRLFPANSSSESAFKSPECNAYRSSTIRSASAFLNKCVPLHPHVRSFMGAIGMMNENLNPDKTCMAAHVSNLCAMTSVEGLSYPVGGPRALCHALASVIEQCGGRVVTSVTMQELLFDESKIGDQPDKKDNPRCRGIRLENGMEVTTASGGSVISFLGFIPTFLHLMTDETRTADSVPMGLPALTERRPLMKVLVGIKGTKEDLNLTGADWYRLPNATVPRDELDENGQVRFGAIGIDDGSGDSDDKATMDVLTSDHDPEDETAATALSGKRGERSKGGASTTSAKAPPRKKFTTGVSWMKVSFPSAKDPSWKERHGNITTCVVTVEADDDFVKLFDTKPKVFSILKKSEGDLERFRDRVLKDLLEIFPQIQRKDIDSVAVVGPIRAGLTHDPPKFAIKGNRPVTPHPGLVMGGSDLTVGDSFSGSIAGAWLAANAVMGYSFIDHLYLRKNITSDLRQFLDDPSMAVERNGKIVEDEAVPYKREIVGIDKKGDQSNESGSKTAESSKEE</sequence>
<feature type="region of interest" description="Disordered" evidence="7">
    <location>
        <begin position="959"/>
        <end position="983"/>
    </location>
</feature>
<evidence type="ECO:0000313" key="10">
    <source>
        <dbReference type="Proteomes" id="UP001530400"/>
    </source>
</evidence>
<dbReference type="InterPro" id="IPR052206">
    <property type="entry name" value="Retinol_saturase"/>
</dbReference>
<feature type="compositionally biased region" description="Basic residues" evidence="7">
    <location>
        <begin position="1"/>
        <end position="14"/>
    </location>
</feature>
<evidence type="ECO:0008006" key="11">
    <source>
        <dbReference type="Google" id="ProtNLM"/>
    </source>
</evidence>
<keyword evidence="3" id="KW-0732">Signal</keyword>
<dbReference type="PANTHER" id="PTHR46091:SF3">
    <property type="entry name" value="AMINE OXIDASE DOMAIN-CONTAINING PROTEIN"/>
    <property type="match status" value="1"/>
</dbReference>
<dbReference type="EMBL" id="JALLPJ020001364">
    <property type="protein sequence ID" value="KAL3767460.1"/>
    <property type="molecule type" value="Genomic_DNA"/>
</dbReference>
<reference evidence="9 10" key="1">
    <citation type="submission" date="2024-10" db="EMBL/GenBank/DDBJ databases">
        <title>Updated reference genomes for cyclostephanoid diatoms.</title>
        <authorList>
            <person name="Roberts W.R."/>
            <person name="Alverson A.J."/>
        </authorList>
    </citation>
    <scope>NUCLEOTIDE SEQUENCE [LARGE SCALE GENOMIC DNA]</scope>
    <source>
        <strain evidence="9 10">AJA010-31</strain>
    </source>
</reference>
<name>A0ABD3N427_9STRA</name>
<feature type="transmembrane region" description="Helical" evidence="8">
    <location>
        <begin position="207"/>
        <end position="233"/>
    </location>
</feature>
<proteinExistence type="inferred from homology"/>
<organism evidence="9 10">
    <name type="scientific">Cyclotella atomus</name>
    <dbReference type="NCBI Taxonomy" id="382360"/>
    <lineage>
        <taxon>Eukaryota</taxon>
        <taxon>Sar</taxon>
        <taxon>Stramenopiles</taxon>
        <taxon>Ochrophyta</taxon>
        <taxon>Bacillariophyta</taxon>
        <taxon>Coscinodiscophyceae</taxon>
        <taxon>Thalassiosirophycidae</taxon>
        <taxon>Stephanodiscales</taxon>
        <taxon>Stephanodiscaceae</taxon>
        <taxon>Cyclotella</taxon>
    </lineage>
</organism>
<comment type="similarity">
    <text evidence="1">Belongs to the carotenoid/retinoid oxidoreductase family. CrtISO subfamily.</text>
</comment>
<evidence type="ECO:0000256" key="8">
    <source>
        <dbReference type="SAM" id="Phobius"/>
    </source>
</evidence>
<accession>A0ABD3N427</accession>
<keyword evidence="8" id="KW-0812">Transmembrane</keyword>
<feature type="region of interest" description="Disordered" evidence="7">
    <location>
        <begin position="1"/>
        <end position="24"/>
    </location>
</feature>
<keyword evidence="6" id="KW-0520">NAD</keyword>
<keyword evidence="8" id="KW-0472">Membrane</keyword>
<dbReference type="PANTHER" id="PTHR46091">
    <property type="entry name" value="BLR7054 PROTEIN"/>
    <property type="match status" value="1"/>
</dbReference>
<comment type="caution">
    <text evidence="9">The sequence shown here is derived from an EMBL/GenBank/DDBJ whole genome shotgun (WGS) entry which is preliminary data.</text>
</comment>
<feature type="compositionally biased region" description="Basic and acidic residues" evidence="7">
    <location>
        <begin position="718"/>
        <end position="731"/>
    </location>
</feature>
<evidence type="ECO:0000256" key="1">
    <source>
        <dbReference type="ARBA" id="ARBA00005855"/>
    </source>
</evidence>
<evidence type="ECO:0000256" key="4">
    <source>
        <dbReference type="ARBA" id="ARBA00022827"/>
    </source>
</evidence>
<dbReference type="AlphaFoldDB" id="A0ABD3N427"/>